<organism evidence="2">
    <name type="scientific">bioreactor metagenome</name>
    <dbReference type="NCBI Taxonomy" id="1076179"/>
    <lineage>
        <taxon>unclassified sequences</taxon>
        <taxon>metagenomes</taxon>
        <taxon>ecological metagenomes</taxon>
    </lineage>
</organism>
<feature type="compositionally biased region" description="Basic and acidic residues" evidence="1">
    <location>
        <begin position="17"/>
        <end position="31"/>
    </location>
</feature>
<evidence type="ECO:0000256" key="1">
    <source>
        <dbReference type="SAM" id="MobiDB-lite"/>
    </source>
</evidence>
<evidence type="ECO:0000313" key="2">
    <source>
        <dbReference type="EMBL" id="MPM77853.1"/>
    </source>
</evidence>
<gene>
    <name evidence="2" type="ORF">SDC9_124861</name>
</gene>
<comment type="caution">
    <text evidence="2">The sequence shown here is derived from an EMBL/GenBank/DDBJ whole genome shotgun (WGS) entry which is preliminary data.</text>
</comment>
<accession>A0A645CLM8</accession>
<name>A0A645CLM8_9ZZZZ</name>
<protein>
    <submittedName>
        <fullName evidence="2">Uncharacterized protein</fullName>
    </submittedName>
</protein>
<dbReference type="EMBL" id="VSSQ01028230">
    <property type="protein sequence ID" value="MPM77853.1"/>
    <property type="molecule type" value="Genomic_DNA"/>
</dbReference>
<sequence>MADGDPNPAVRPIGGKRQGDAETIGFRRDAGTPEMNFRHRFQPDRLPDAGSPGIAAQIVFPPVGLLAPRPVAVAQGPGPHGQFEAFRPVAAEINGERGEAAAVTGLLRAVDPDGGIVIDRLKMEQQPLSPPRGRHPDFAPVPYYIHEISMSDPGKGGFRAERHGDLLRKSDGGARFPIFMIDGKQPGAVQIEPGVADP</sequence>
<feature type="region of interest" description="Disordered" evidence="1">
    <location>
        <begin position="1"/>
        <end position="35"/>
    </location>
</feature>
<proteinExistence type="predicted"/>
<dbReference type="AlphaFoldDB" id="A0A645CLM8"/>
<reference evidence="2" key="1">
    <citation type="submission" date="2019-08" db="EMBL/GenBank/DDBJ databases">
        <authorList>
            <person name="Kucharzyk K."/>
            <person name="Murdoch R.W."/>
            <person name="Higgins S."/>
            <person name="Loffler F."/>
        </authorList>
    </citation>
    <scope>NUCLEOTIDE SEQUENCE</scope>
</reference>